<proteinExistence type="inferred from homology"/>
<sequence length="380" mass="40807">MIRRFIGSLIPLLALAVGEVIAGLTLRFNIELLLVYSVLMIVIPGLMDLRGDVYGAIGYRLTTALHIGAAEPRLFTRFNIINTLTGYTVSLITSLELCFMGLVLSYMLNLGSMDPVSLVFIVTTSTIIVFLVLNPIVLASVIMLFKKGVDPSGFVAVVVTGVGDALTPLTLILVSLMHQVISFIVKLLFVLGVLASLAISYLYLARIHEDKPVKENTVSSIIASSGSSLGGFFAAISIEGLLSRVPEVLGVLPAFNALIGASMGRLGNMLNIELHVKGSANTRRYRRASLLEAIATFISILAAYTVILATSGPGMFTVSILSITISFILVYSLSAVTTFYLTTISFKHGWDPDNIVFPLMTTFADFAGYLSTLLILGLVI</sequence>
<feature type="domain" description="SLC41A/MgtE integral membrane" evidence="9">
    <location>
        <begin position="254"/>
        <end position="374"/>
    </location>
</feature>
<evidence type="ECO:0000256" key="7">
    <source>
        <dbReference type="ARBA" id="ARBA00023136"/>
    </source>
</evidence>
<dbReference type="Gene3D" id="1.10.357.20">
    <property type="entry name" value="SLC41 divalent cation transporters, integral membrane domain"/>
    <property type="match status" value="2"/>
</dbReference>
<evidence type="ECO:0000313" key="10">
    <source>
        <dbReference type="EMBL" id="ACL10588.1"/>
    </source>
</evidence>
<evidence type="ECO:0000256" key="8">
    <source>
        <dbReference type="SAM" id="Phobius"/>
    </source>
</evidence>
<feature type="transmembrane region" description="Helical" evidence="8">
    <location>
        <begin position="118"/>
        <end position="142"/>
    </location>
</feature>
<dbReference type="AlphaFoldDB" id="B8D2N4"/>
<keyword evidence="7 8" id="KW-0472">Membrane</keyword>
<comment type="similarity">
    <text evidence="2">Belongs to the SLC41A transporter family.</text>
</comment>
<feature type="transmembrane region" description="Helical" evidence="8">
    <location>
        <begin position="216"/>
        <end position="236"/>
    </location>
</feature>
<feature type="transmembrane region" description="Helical" evidence="8">
    <location>
        <begin position="315"/>
        <end position="343"/>
    </location>
</feature>
<protein>
    <submittedName>
        <fullName evidence="10">MgtE-like divalent cation transporter</fullName>
    </submittedName>
</protein>
<evidence type="ECO:0000256" key="4">
    <source>
        <dbReference type="ARBA" id="ARBA00022692"/>
    </source>
</evidence>
<feature type="transmembrane region" description="Helical" evidence="8">
    <location>
        <begin position="154"/>
        <end position="177"/>
    </location>
</feature>
<evidence type="ECO:0000313" key="11">
    <source>
        <dbReference type="Proteomes" id="UP000006903"/>
    </source>
</evidence>
<evidence type="ECO:0000256" key="2">
    <source>
        <dbReference type="ARBA" id="ARBA00009749"/>
    </source>
</evidence>
<dbReference type="SUPFAM" id="SSF161093">
    <property type="entry name" value="MgtE membrane domain-like"/>
    <property type="match status" value="2"/>
</dbReference>
<dbReference type="Pfam" id="PF01769">
    <property type="entry name" value="MgtE"/>
    <property type="match status" value="2"/>
</dbReference>
<gene>
    <name evidence="10" type="ordered locus">DKAM_0262</name>
</gene>
<evidence type="ECO:0000256" key="5">
    <source>
        <dbReference type="ARBA" id="ARBA00022842"/>
    </source>
</evidence>
<dbReference type="EMBL" id="CP001140">
    <property type="protein sequence ID" value="ACL10588.1"/>
    <property type="molecule type" value="Genomic_DNA"/>
</dbReference>
<evidence type="ECO:0000256" key="1">
    <source>
        <dbReference type="ARBA" id="ARBA00004141"/>
    </source>
</evidence>
<keyword evidence="3" id="KW-0813">Transport</keyword>
<dbReference type="HOGENOM" id="CLU_054505_0_0_2"/>
<dbReference type="STRING" id="490899.DKAM_0262"/>
<dbReference type="eggNOG" id="arCOG00624">
    <property type="taxonomic scope" value="Archaea"/>
</dbReference>
<feature type="domain" description="SLC41A/MgtE integral membrane" evidence="9">
    <location>
        <begin position="43"/>
        <end position="173"/>
    </location>
</feature>
<feature type="transmembrane region" description="Helical" evidence="8">
    <location>
        <begin position="183"/>
        <end position="204"/>
    </location>
</feature>
<evidence type="ECO:0000259" key="9">
    <source>
        <dbReference type="Pfam" id="PF01769"/>
    </source>
</evidence>
<dbReference type="InterPro" id="IPR006667">
    <property type="entry name" value="SLC41_membr_dom"/>
</dbReference>
<feature type="transmembrane region" description="Helical" evidence="8">
    <location>
        <begin position="248"/>
        <end position="267"/>
    </location>
</feature>
<name>B8D2N4_DESA1</name>
<evidence type="ECO:0000256" key="3">
    <source>
        <dbReference type="ARBA" id="ARBA00022448"/>
    </source>
</evidence>
<keyword evidence="4 8" id="KW-0812">Transmembrane</keyword>
<dbReference type="Proteomes" id="UP000006903">
    <property type="component" value="Chromosome"/>
</dbReference>
<dbReference type="GeneID" id="7171531"/>
<dbReference type="GO" id="GO:0016020">
    <property type="term" value="C:membrane"/>
    <property type="evidence" value="ECO:0007669"/>
    <property type="project" value="UniProtKB-SubCell"/>
</dbReference>
<dbReference type="GO" id="GO:0008324">
    <property type="term" value="F:monoatomic cation transmembrane transporter activity"/>
    <property type="evidence" value="ECO:0007669"/>
    <property type="project" value="InterPro"/>
</dbReference>
<feature type="transmembrane region" description="Helical" evidence="8">
    <location>
        <begin position="32"/>
        <end position="49"/>
    </location>
</feature>
<accession>B8D2N4</accession>
<feature type="transmembrane region" description="Helical" evidence="8">
    <location>
        <begin position="84"/>
        <end position="106"/>
    </location>
</feature>
<comment type="subcellular location">
    <subcellularLocation>
        <location evidence="1">Membrane</location>
        <topology evidence="1">Multi-pass membrane protein</topology>
    </subcellularLocation>
</comment>
<keyword evidence="5" id="KW-0460">Magnesium</keyword>
<dbReference type="KEGG" id="dka:DKAM_0262"/>
<evidence type="ECO:0000256" key="6">
    <source>
        <dbReference type="ARBA" id="ARBA00022989"/>
    </source>
</evidence>
<organism evidence="10 11">
    <name type="scientific">Desulfurococcus amylolyticus (strain DSM 18924 / JCM 16383 / VKM B-2413 / 1221n)</name>
    <name type="common">Desulfurococcus kamchatkensis</name>
    <dbReference type="NCBI Taxonomy" id="490899"/>
    <lineage>
        <taxon>Archaea</taxon>
        <taxon>Thermoproteota</taxon>
        <taxon>Thermoprotei</taxon>
        <taxon>Desulfurococcales</taxon>
        <taxon>Desulfurococcaceae</taxon>
        <taxon>Desulfurococcus</taxon>
    </lineage>
</organism>
<feature type="transmembrane region" description="Helical" evidence="8">
    <location>
        <begin position="288"/>
        <end position="309"/>
    </location>
</feature>
<dbReference type="RefSeq" id="WP_012607930.1">
    <property type="nucleotide sequence ID" value="NC_011766.1"/>
</dbReference>
<feature type="transmembrane region" description="Helical" evidence="8">
    <location>
        <begin position="355"/>
        <end position="379"/>
    </location>
</feature>
<keyword evidence="6 8" id="KW-1133">Transmembrane helix</keyword>
<reference evidence="10 11" key="1">
    <citation type="journal article" date="2009" name="J. Bacteriol.">
        <title>Complete genome sequence of the anaerobic, protein-degrading hyperthermophilic crenarchaeon Desulfurococcus kamchatkensis.</title>
        <authorList>
            <person name="Ravin N.V."/>
            <person name="Mardanov A.V."/>
            <person name="Beletsky A.V."/>
            <person name="Kublanov I.V."/>
            <person name="Kolganova T.V."/>
            <person name="Lebedinsky A.V."/>
            <person name="Chernyh N.A."/>
            <person name="Bonch-Osmolovskaya E.A."/>
            <person name="Skryabin K.G."/>
        </authorList>
    </citation>
    <scope>NUCLEOTIDE SEQUENCE [LARGE SCALE GENOMIC DNA]</scope>
    <source>
        <strain evidence="11">DSM 18924 / JCM 16383 / VKM B-2413 / 1221n</strain>
    </source>
</reference>
<dbReference type="InterPro" id="IPR036739">
    <property type="entry name" value="SLC41_membr_dom_sf"/>
</dbReference>